<dbReference type="Gene3D" id="2.40.128.110">
    <property type="entry name" value="Lipid/polyisoprenoid-binding, YceI-like"/>
    <property type="match status" value="1"/>
</dbReference>
<dbReference type="PANTHER" id="PTHR34406">
    <property type="entry name" value="PROTEIN YCEI"/>
    <property type="match status" value="1"/>
</dbReference>
<dbReference type="SMART" id="SM00867">
    <property type="entry name" value="YceI"/>
    <property type="match status" value="1"/>
</dbReference>
<comment type="caution">
    <text evidence="3">The sequence shown here is derived from an EMBL/GenBank/DDBJ whole genome shotgun (WGS) entry which is preliminary data.</text>
</comment>
<dbReference type="PANTHER" id="PTHR34406:SF1">
    <property type="entry name" value="PROTEIN YCEI"/>
    <property type="match status" value="1"/>
</dbReference>
<keyword evidence="1" id="KW-0732">Signal</keyword>
<dbReference type="EMBL" id="CAJQUM010000001">
    <property type="protein sequence ID" value="CAG4885276.1"/>
    <property type="molecule type" value="Genomic_DNA"/>
</dbReference>
<evidence type="ECO:0000256" key="1">
    <source>
        <dbReference type="SAM" id="SignalP"/>
    </source>
</evidence>
<dbReference type="InterPro" id="IPR007372">
    <property type="entry name" value="Lipid/polyisoprenoid-bd_YceI"/>
</dbReference>
<dbReference type="RefSeq" id="WP_220637034.1">
    <property type="nucleotide sequence ID" value="NZ_CAJQUM010000001.1"/>
</dbReference>
<organism evidence="3 4">
    <name type="scientific">Georgfuchsia toluolica</name>
    <dbReference type="NCBI Taxonomy" id="424218"/>
    <lineage>
        <taxon>Bacteria</taxon>
        <taxon>Pseudomonadati</taxon>
        <taxon>Pseudomonadota</taxon>
        <taxon>Betaproteobacteria</taxon>
        <taxon>Nitrosomonadales</taxon>
        <taxon>Sterolibacteriaceae</taxon>
        <taxon>Georgfuchsia</taxon>
    </lineage>
</organism>
<dbReference type="SUPFAM" id="SSF101874">
    <property type="entry name" value="YceI-like"/>
    <property type="match status" value="1"/>
</dbReference>
<feature type="signal peptide" evidence="1">
    <location>
        <begin position="1"/>
        <end position="19"/>
    </location>
</feature>
<protein>
    <submittedName>
        <fullName evidence="3">Isoprenoid metabolism/transport/storage</fullName>
    </submittedName>
</protein>
<reference evidence="3" key="1">
    <citation type="submission" date="2021-04" db="EMBL/GenBank/DDBJ databases">
        <authorList>
            <person name="Hornung B."/>
        </authorList>
    </citation>
    <scope>NUCLEOTIDE SEQUENCE</scope>
    <source>
        <strain evidence="3">G5G6</strain>
    </source>
</reference>
<feature type="chain" id="PRO_5037363997" evidence="1">
    <location>
        <begin position="20"/>
        <end position="185"/>
    </location>
</feature>
<dbReference type="AlphaFoldDB" id="A0A916J5U9"/>
<keyword evidence="4" id="KW-1185">Reference proteome</keyword>
<dbReference type="Pfam" id="PF04264">
    <property type="entry name" value="YceI"/>
    <property type="match status" value="1"/>
</dbReference>
<dbReference type="InterPro" id="IPR036761">
    <property type="entry name" value="TTHA0802/YceI-like_sf"/>
</dbReference>
<dbReference type="Proteomes" id="UP000742786">
    <property type="component" value="Unassembled WGS sequence"/>
</dbReference>
<dbReference type="PROSITE" id="PS51257">
    <property type="entry name" value="PROKAR_LIPOPROTEIN"/>
    <property type="match status" value="1"/>
</dbReference>
<evidence type="ECO:0000313" key="4">
    <source>
        <dbReference type="Proteomes" id="UP000742786"/>
    </source>
</evidence>
<evidence type="ECO:0000259" key="2">
    <source>
        <dbReference type="SMART" id="SM00867"/>
    </source>
</evidence>
<name>A0A916J5U9_9PROT</name>
<proteinExistence type="predicted"/>
<evidence type="ECO:0000313" key="3">
    <source>
        <dbReference type="EMBL" id="CAG4885276.1"/>
    </source>
</evidence>
<gene>
    <name evidence="3" type="ORF">GTOL_13159</name>
</gene>
<accession>A0A916J5U9</accession>
<sequence length="185" mass="19695">MKSLLAFMAAAAIACGADAAELNQVAAEKSHITFVGKQMGVAVDGSFKKFDAQISIDPARPEAGKARVDVDLASIDAGSNEATTEVKGKNWLNIAIFPKASFLASSVKPLGAGRYEARGTLSIKGISRNTVISFSIRNEGPGSWLEGGFVLPRLQFKIGEGEWADTSTVADDIQVKFKLFLFPKK</sequence>
<feature type="domain" description="Lipid/polyisoprenoid-binding YceI-like" evidence="2">
    <location>
        <begin position="21"/>
        <end position="182"/>
    </location>
</feature>